<keyword evidence="2" id="KW-0472">Membrane</keyword>
<dbReference type="Proteomes" id="UP001327560">
    <property type="component" value="Chromosome 2"/>
</dbReference>
<dbReference type="EMBL" id="CP136891">
    <property type="protein sequence ID" value="WOK99169.1"/>
    <property type="molecule type" value="Genomic_DNA"/>
</dbReference>
<proteinExistence type="predicted"/>
<evidence type="ECO:0000313" key="4">
    <source>
        <dbReference type="Proteomes" id="UP001327560"/>
    </source>
</evidence>
<feature type="region of interest" description="Disordered" evidence="1">
    <location>
        <begin position="44"/>
        <end position="77"/>
    </location>
</feature>
<accession>A0AAQ3JZB1</accession>
<keyword evidence="2" id="KW-0812">Transmembrane</keyword>
<keyword evidence="4" id="KW-1185">Reference proteome</keyword>
<dbReference type="PANTHER" id="PTHR34364:SF1">
    <property type="entry name" value="WAS_WASL-INTERACTING FAMILY PROTEIN"/>
    <property type="match status" value="1"/>
</dbReference>
<dbReference type="AlphaFoldDB" id="A0AAQ3JZB1"/>
<name>A0AAQ3JZB1_9LILI</name>
<feature type="transmembrane region" description="Helical" evidence="2">
    <location>
        <begin position="22"/>
        <end position="39"/>
    </location>
</feature>
<reference evidence="3 4" key="1">
    <citation type="submission" date="2023-10" db="EMBL/GenBank/DDBJ databases">
        <title>Chromosome-scale genome assembly provides insights into flower coloration mechanisms of Canna indica.</title>
        <authorList>
            <person name="Li C."/>
        </authorList>
    </citation>
    <scope>NUCLEOTIDE SEQUENCE [LARGE SCALE GENOMIC DNA]</scope>
    <source>
        <tissue evidence="3">Flower</tissue>
    </source>
</reference>
<sequence length="132" mass="14595">MAPPSSSPPPPHVAEAAFLRRVFPFILVANYAVGVYMLLTTSKKDSAKKAPAEPVETTKSVLPDKKPEGSVPAPVKVLPPIPEQEQLELFQWVLEEEESQANKPTDKTKKKKIHEEKALLKQYIQAKSVPSI</sequence>
<keyword evidence="2" id="KW-1133">Transmembrane helix</keyword>
<evidence type="ECO:0000256" key="1">
    <source>
        <dbReference type="SAM" id="MobiDB-lite"/>
    </source>
</evidence>
<gene>
    <name evidence="3" type="ORF">Cni_G07881</name>
</gene>
<organism evidence="3 4">
    <name type="scientific">Canna indica</name>
    <name type="common">Indian-shot</name>
    <dbReference type="NCBI Taxonomy" id="4628"/>
    <lineage>
        <taxon>Eukaryota</taxon>
        <taxon>Viridiplantae</taxon>
        <taxon>Streptophyta</taxon>
        <taxon>Embryophyta</taxon>
        <taxon>Tracheophyta</taxon>
        <taxon>Spermatophyta</taxon>
        <taxon>Magnoliopsida</taxon>
        <taxon>Liliopsida</taxon>
        <taxon>Zingiberales</taxon>
        <taxon>Cannaceae</taxon>
        <taxon>Canna</taxon>
    </lineage>
</organism>
<protein>
    <submittedName>
        <fullName evidence="3">Uncharacterized protein</fullName>
    </submittedName>
</protein>
<evidence type="ECO:0000256" key="2">
    <source>
        <dbReference type="SAM" id="Phobius"/>
    </source>
</evidence>
<dbReference type="PANTHER" id="PTHR34364">
    <property type="entry name" value="WAS/WASL-INTERACTING FAMILY PROTEIN"/>
    <property type="match status" value="1"/>
</dbReference>
<evidence type="ECO:0000313" key="3">
    <source>
        <dbReference type="EMBL" id="WOK99169.1"/>
    </source>
</evidence>